<keyword evidence="5 13" id="KW-0963">Cytoplasm</keyword>
<feature type="binding site" evidence="14">
    <location>
        <position position="115"/>
    </location>
    <ligand>
        <name>L-threonine</name>
        <dbReference type="ChEBI" id="CHEBI:57926"/>
    </ligand>
</feature>
<evidence type="ECO:0000256" key="14">
    <source>
        <dbReference type="PIRSR" id="PIRSR004930-1"/>
    </source>
</evidence>
<comment type="caution">
    <text evidence="16">The sequence shown here is derived from an EMBL/GenBank/DDBJ whole genome shotgun (WGS) entry which is preliminary data.</text>
</comment>
<dbReference type="NCBIfam" id="TIGR00057">
    <property type="entry name" value="L-threonylcarbamoyladenylate synthase"/>
    <property type="match status" value="1"/>
</dbReference>
<dbReference type="GO" id="GO:0005524">
    <property type="term" value="F:ATP binding"/>
    <property type="evidence" value="ECO:0007669"/>
    <property type="project" value="UniProtKB-UniRule"/>
</dbReference>
<dbReference type="InterPro" id="IPR017945">
    <property type="entry name" value="DHBP_synth_RibB-like_a/b_dom"/>
</dbReference>
<comment type="catalytic activity">
    <reaction evidence="12 13">
        <text>L-threonine + hydrogencarbonate + ATP = L-threonylcarbamoyladenylate + diphosphate + H2O</text>
        <dbReference type="Rhea" id="RHEA:36407"/>
        <dbReference type="ChEBI" id="CHEBI:15377"/>
        <dbReference type="ChEBI" id="CHEBI:17544"/>
        <dbReference type="ChEBI" id="CHEBI:30616"/>
        <dbReference type="ChEBI" id="CHEBI:33019"/>
        <dbReference type="ChEBI" id="CHEBI:57926"/>
        <dbReference type="ChEBI" id="CHEBI:73682"/>
        <dbReference type="EC" id="2.7.7.87"/>
    </reaction>
</comment>
<feature type="binding site" evidence="14">
    <location>
        <position position="145"/>
    </location>
    <ligand>
        <name>ATP</name>
        <dbReference type="ChEBI" id="CHEBI:30616"/>
    </ligand>
</feature>
<evidence type="ECO:0000256" key="11">
    <source>
        <dbReference type="ARBA" id="ARBA00029774"/>
    </source>
</evidence>
<feature type="domain" description="YrdC-like" evidence="15">
    <location>
        <begin position="7"/>
        <end position="193"/>
    </location>
</feature>
<feature type="binding site" evidence="14">
    <location>
        <position position="175"/>
    </location>
    <ligand>
        <name>L-threonine</name>
        <dbReference type="ChEBI" id="CHEBI:57926"/>
    </ligand>
</feature>
<dbReference type="FunFam" id="3.90.870.10:FF:000009">
    <property type="entry name" value="Threonylcarbamoyl-AMP synthase, putative"/>
    <property type="match status" value="1"/>
</dbReference>
<feature type="binding site" evidence="14">
    <location>
        <position position="29"/>
    </location>
    <ligand>
        <name>L-threonine</name>
        <dbReference type="ChEBI" id="CHEBI:57926"/>
    </ligand>
</feature>
<comment type="similarity">
    <text evidence="2 13">Belongs to the SUA5 family.</text>
</comment>
<evidence type="ECO:0000256" key="13">
    <source>
        <dbReference type="PIRNR" id="PIRNR004930"/>
    </source>
</evidence>
<name>A0A926FA23_9FIRM</name>
<dbReference type="InterPro" id="IPR010923">
    <property type="entry name" value="T(6)A37_SUA5"/>
</dbReference>
<evidence type="ECO:0000256" key="7">
    <source>
        <dbReference type="ARBA" id="ARBA00022694"/>
    </source>
</evidence>
<keyword evidence="9 13" id="KW-0547">Nucleotide-binding</keyword>
<dbReference type="InterPro" id="IPR038385">
    <property type="entry name" value="Sua5/YwlC_C"/>
</dbReference>
<evidence type="ECO:0000256" key="1">
    <source>
        <dbReference type="ARBA" id="ARBA00004496"/>
    </source>
</evidence>
<evidence type="ECO:0000256" key="9">
    <source>
        <dbReference type="ARBA" id="ARBA00022741"/>
    </source>
</evidence>
<evidence type="ECO:0000313" key="16">
    <source>
        <dbReference type="EMBL" id="MBC8595562.1"/>
    </source>
</evidence>
<dbReference type="InterPro" id="IPR006070">
    <property type="entry name" value="Sua5-like_dom"/>
</dbReference>
<organism evidence="16 17">
    <name type="scientific">Qingrenia yutianensis</name>
    <dbReference type="NCBI Taxonomy" id="2763676"/>
    <lineage>
        <taxon>Bacteria</taxon>
        <taxon>Bacillati</taxon>
        <taxon>Bacillota</taxon>
        <taxon>Clostridia</taxon>
        <taxon>Eubacteriales</taxon>
        <taxon>Oscillospiraceae</taxon>
        <taxon>Qingrenia</taxon>
    </lineage>
</organism>
<dbReference type="GO" id="GO:0000049">
    <property type="term" value="F:tRNA binding"/>
    <property type="evidence" value="ECO:0007669"/>
    <property type="project" value="TreeGrafter"/>
</dbReference>
<dbReference type="Pfam" id="PF01300">
    <property type="entry name" value="Sua5_yciO_yrdC"/>
    <property type="match status" value="1"/>
</dbReference>
<feature type="binding site" evidence="14">
    <location>
        <position position="228"/>
    </location>
    <ligand>
        <name>ATP</name>
        <dbReference type="ChEBI" id="CHEBI:30616"/>
    </ligand>
</feature>
<dbReference type="InterPro" id="IPR005145">
    <property type="entry name" value="Sua5_C"/>
</dbReference>
<comment type="function">
    <text evidence="13">Required for the formation of a threonylcarbamoyl group on adenosine at position 37 (t(6)A37) in tRNAs that read codons beginning with adenine.</text>
</comment>
<proteinExistence type="inferred from homology"/>
<evidence type="ECO:0000313" key="17">
    <source>
        <dbReference type="Proteomes" id="UP000647416"/>
    </source>
</evidence>
<keyword evidence="6 13" id="KW-0808">Transferase</keyword>
<keyword evidence="7 13" id="KW-0819">tRNA processing</keyword>
<keyword evidence="10 13" id="KW-0067">ATP-binding</keyword>
<dbReference type="GO" id="GO:0005737">
    <property type="term" value="C:cytoplasm"/>
    <property type="evidence" value="ECO:0007669"/>
    <property type="project" value="UniProtKB-SubCell"/>
</dbReference>
<evidence type="ECO:0000256" key="3">
    <source>
        <dbReference type="ARBA" id="ARBA00012584"/>
    </source>
</evidence>
<evidence type="ECO:0000259" key="15">
    <source>
        <dbReference type="PROSITE" id="PS51163"/>
    </source>
</evidence>
<dbReference type="GO" id="GO:0006450">
    <property type="term" value="P:regulation of translational fidelity"/>
    <property type="evidence" value="ECO:0007669"/>
    <property type="project" value="TreeGrafter"/>
</dbReference>
<dbReference type="SUPFAM" id="SSF55821">
    <property type="entry name" value="YrdC/RibB"/>
    <property type="match status" value="1"/>
</dbReference>
<feature type="binding site" evidence="14">
    <location>
        <position position="52"/>
    </location>
    <ligand>
        <name>ATP</name>
        <dbReference type="ChEBI" id="CHEBI:30616"/>
    </ligand>
</feature>
<feature type="binding site" evidence="14">
    <location>
        <position position="56"/>
    </location>
    <ligand>
        <name>ATP</name>
        <dbReference type="ChEBI" id="CHEBI:30616"/>
    </ligand>
</feature>
<dbReference type="PANTHER" id="PTHR17490">
    <property type="entry name" value="SUA5"/>
    <property type="match status" value="1"/>
</dbReference>
<evidence type="ECO:0000256" key="4">
    <source>
        <dbReference type="ARBA" id="ARBA00015492"/>
    </source>
</evidence>
<evidence type="ECO:0000256" key="2">
    <source>
        <dbReference type="ARBA" id="ARBA00007663"/>
    </source>
</evidence>
<keyword evidence="8 13" id="KW-0548">Nucleotidyltransferase</keyword>
<feature type="binding site" evidence="14">
    <location>
        <position position="137"/>
    </location>
    <ligand>
        <name>ATP</name>
        <dbReference type="ChEBI" id="CHEBI:30616"/>
    </ligand>
</feature>
<evidence type="ECO:0000256" key="5">
    <source>
        <dbReference type="ARBA" id="ARBA00022490"/>
    </source>
</evidence>
<keyword evidence="17" id="KW-1185">Reference proteome</keyword>
<dbReference type="AlphaFoldDB" id="A0A926FA23"/>
<evidence type="ECO:0000256" key="6">
    <source>
        <dbReference type="ARBA" id="ARBA00022679"/>
    </source>
</evidence>
<dbReference type="PROSITE" id="PS51163">
    <property type="entry name" value="YRDC"/>
    <property type="match status" value="1"/>
</dbReference>
<dbReference type="PIRSF" id="PIRSF004930">
    <property type="entry name" value="Tln_factor_SUA5"/>
    <property type="match status" value="1"/>
</dbReference>
<dbReference type="GO" id="GO:0003725">
    <property type="term" value="F:double-stranded RNA binding"/>
    <property type="evidence" value="ECO:0007669"/>
    <property type="project" value="UniProtKB-UniRule"/>
</dbReference>
<protein>
    <recommendedName>
        <fullName evidence="4 13">Threonylcarbamoyl-AMP synthase</fullName>
        <shortName evidence="13">TC-AMP synthase</shortName>
        <ecNumber evidence="3 13">2.7.7.87</ecNumber>
    </recommendedName>
    <alternativeName>
        <fullName evidence="11 13">L-threonylcarbamoyladenylate synthase</fullName>
    </alternativeName>
</protein>
<comment type="subcellular location">
    <subcellularLocation>
        <location evidence="1 13">Cytoplasm</location>
    </subcellularLocation>
</comment>
<dbReference type="GO" id="GO:0061710">
    <property type="term" value="F:L-threonylcarbamoyladenylate synthase"/>
    <property type="evidence" value="ECO:0007669"/>
    <property type="project" value="UniProtKB-EC"/>
</dbReference>
<feature type="binding site" evidence="14">
    <location>
        <position position="111"/>
    </location>
    <ligand>
        <name>ATP</name>
        <dbReference type="ChEBI" id="CHEBI:30616"/>
    </ligand>
</feature>
<evidence type="ECO:0000256" key="10">
    <source>
        <dbReference type="ARBA" id="ARBA00022840"/>
    </source>
</evidence>
<dbReference type="Pfam" id="PF03481">
    <property type="entry name" value="Sua5_C"/>
    <property type="match status" value="1"/>
</dbReference>
<feature type="binding site" evidence="14">
    <location>
        <position position="189"/>
    </location>
    <ligand>
        <name>ATP</name>
        <dbReference type="ChEBI" id="CHEBI:30616"/>
    </ligand>
</feature>
<dbReference type="EMBL" id="JACRTE010000001">
    <property type="protein sequence ID" value="MBC8595562.1"/>
    <property type="molecule type" value="Genomic_DNA"/>
</dbReference>
<dbReference type="Proteomes" id="UP000647416">
    <property type="component" value="Unassembled WGS sequence"/>
</dbReference>
<dbReference type="PANTHER" id="PTHR17490:SF16">
    <property type="entry name" value="THREONYLCARBAMOYL-AMP SYNTHASE"/>
    <property type="match status" value="1"/>
</dbReference>
<dbReference type="Gene3D" id="3.90.870.10">
    <property type="entry name" value="DHBP synthase"/>
    <property type="match status" value="1"/>
</dbReference>
<evidence type="ECO:0000256" key="8">
    <source>
        <dbReference type="ARBA" id="ARBA00022695"/>
    </source>
</evidence>
<feature type="binding site" evidence="14">
    <location>
        <position position="135"/>
    </location>
    <ligand>
        <name>L-threonine</name>
        <dbReference type="ChEBI" id="CHEBI:57926"/>
    </ligand>
</feature>
<accession>A0A926FA23</accession>
<dbReference type="RefSeq" id="WP_262431229.1">
    <property type="nucleotide sequence ID" value="NZ_JACRTE010000001.1"/>
</dbReference>
<reference evidence="16" key="1">
    <citation type="submission" date="2020-08" db="EMBL/GenBank/DDBJ databases">
        <title>Genome public.</title>
        <authorList>
            <person name="Liu C."/>
            <person name="Sun Q."/>
        </authorList>
    </citation>
    <scope>NUCLEOTIDE SEQUENCE</scope>
    <source>
        <strain evidence="16">NSJ-50</strain>
    </source>
</reference>
<dbReference type="EC" id="2.7.7.87" evidence="3 13"/>
<dbReference type="InterPro" id="IPR050156">
    <property type="entry name" value="TC-AMP_synthase_SUA5"/>
</dbReference>
<dbReference type="GO" id="GO:0008033">
    <property type="term" value="P:tRNA processing"/>
    <property type="evidence" value="ECO:0007669"/>
    <property type="project" value="UniProtKB-KW"/>
</dbReference>
<gene>
    <name evidence="16" type="ORF">H8706_01585</name>
</gene>
<feature type="binding site" evidence="14">
    <location>
        <position position="61"/>
    </location>
    <ligand>
        <name>L-threonine</name>
        <dbReference type="ChEBI" id="CHEBI:57926"/>
    </ligand>
</feature>
<evidence type="ECO:0000256" key="12">
    <source>
        <dbReference type="ARBA" id="ARBA00048366"/>
    </source>
</evidence>
<sequence>MTKIVNNGDLDEAAKCLKNGGTVIFPTETVYGLGADALNEKAVEKIYTAKGRPSDNPLIVHIADKNDIDKIVREVSPDARKLMDAFWPGPLTLIFKKGGAVPTRVTANLDTVAVRFPSNETAQKLIKKSGVFVAAPSANLSGSPSPTVFEHVCDDMMGRVDFIIDGGECDVGIESTVLDVSGDEFKILRPGYVTFEDIRKITDKIKTDYVDIKGVKTPKCPGMKYTHYSPKAEVFVVLGSSENCKKYIDGILSDKQKKTGVLSYKNTEYKNADYVINAGDDMKHYAYVLYEALREFDKHNIDVIYAQFEDESGIGVAVKNRIFKSAGYKIINV</sequence>
<dbReference type="Gene3D" id="3.40.50.11030">
    <property type="entry name" value="Threonylcarbamoyl-AMP synthase, C-terminal domain"/>
    <property type="match status" value="1"/>
</dbReference>